<evidence type="ECO:0000256" key="4">
    <source>
        <dbReference type="ARBA" id="ARBA00022840"/>
    </source>
</evidence>
<dbReference type="PIRSF" id="PIRSF006588">
    <property type="entry name" value="TyrRS_arch_euk"/>
    <property type="match status" value="1"/>
</dbReference>
<organism evidence="10 11">
    <name type="scientific">Tritrichomonas musculus</name>
    <dbReference type="NCBI Taxonomy" id="1915356"/>
    <lineage>
        <taxon>Eukaryota</taxon>
        <taxon>Metamonada</taxon>
        <taxon>Parabasalia</taxon>
        <taxon>Tritrichomonadida</taxon>
        <taxon>Tritrichomonadidae</taxon>
        <taxon>Tritrichomonas</taxon>
    </lineage>
</organism>
<comment type="catalytic activity">
    <reaction evidence="8">
        <text>tRNA(Tyr) + L-tyrosine + ATP = L-tyrosyl-tRNA(Tyr) + AMP + diphosphate + H(+)</text>
        <dbReference type="Rhea" id="RHEA:10220"/>
        <dbReference type="Rhea" id="RHEA-COMP:9706"/>
        <dbReference type="Rhea" id="RHEA-COMP:9707"/>
        <dbReference type="ChEBI" id="CHEBI:15378"/>
        <dbReference type="ChEBI" id="CHEBI:30616"/>
        <dbReference type="ChEBI" id="CHEBI:33019"/>
        <dbReference type="ChEBI" id="CHEBI:58315"/>
        <dbReference type="ChEBI" id="CHEBI:78442"/>
        <dbReference type="ChEBI" id="CHEBI:78536"/>
        <dbReference type="ChEBI" id="CHEBI:456215"/>
        <dbReference type="EC" id="6.1.1.1"/>
    </reaction>
</comment>
<dbReference type="InterPro" id="IPR050489">
    <property type="entry name" value="Tyr-tRNA_synthase"/>
</dbReference>
<evidence type="ECO:0000313" key="11">
    <source>
        <dbReference type="Proteomes" id="UP001470230"/>
    </source>
</evidence>
<keyword evidence="6 9" id="KW-0030">Aminoacyl-tRNA synthetase</keyword>
<keyword evidence="2 9" id="KW-0436">Ligase</keyword>
<evidence type="ECO:0000256" key="5">
    <source>
        <dbReference type="ARBA" id="ARBA00022917"/>
    </source>
</evidence>
<comment type="similarity">
    <text evidence="9">Belongs to the class-I aminoacyl-tRNA synthetase family.</text>
</comment>
<dbReference type="Gene3D" id="3.40.50.620">
    <property type="entry name" value="HUPs"/>
    <property type="match status" value="2"/>
</dbReference>
<dbReference type="Proteomes" id="UP001470230">
    <property type="component" value="Unassembled WGS sequence"/>
</dbReference>
<dbReference type="EC" id="6.1.1.1" evidence="1"/>
<sequence>MSLSVEERKALLKSFTEDAQGEERLDEFLSTHDHFLAYNGFEPSGRMHIAQAMMTAINTNAIIKAGGTMILYIADIFAKLNHKMGGDINKIHEVGQYFIEVFKACGMDLDHVRFIWSTEFIREHCTEYFELVNDIAEFSSLNRISRTVQIMGRKEGDNLSLSQLIYPCMQATDVFLLDVDICQLGVDQRKVNMLAIEFANETNRKKPIILSHHMLMGLKGKAVKMSKSDPDGAIFIEDTREDIIRKIGKAVCPPEPNDNPLFEYLKHIIIKKISPLTLCGKTYNNIDEIEANFAEIISNEAQFRTDISNYVDQIIQPVRDHFEQPGLKELLQRVESYRVTK</sequence>
<dbReference type="NCBIfam" id="NF006330">
    <property type="entry name" value="PRK08560.1"/>
    <property type="match status" value="1"/>
</dbReference>
<dbReference type="EMBL" id="JAPFFF010000021">
    <property type="protein sequence ID" value="KAK8853855.1"/>
    <property type="molecule type" value="Genomic_DNA"/>
</dbReference>
<dbReference type="PANTHER" id="PTHR46264">
    <property type="entry name" value="TYROSINE-TRNA LIGASE"/>
    <property type="match status" value="1"/>
</dbReference>
<dbReference type="InterPro" id="IPR023617">
    <property type="entry name" value="Tyr-tRNA-ligase_arc/euk-type"/>
</dbReference>
<evidence type="ECO:0000256" key="2">
    <source>
        <dbReference type="ARBA" id="ARBA00022598"/>
    </source>
</evidence>
<dbReference type="SUPFAM" id="SSF52374">
    <property type="entry name" value="Nucleotidylyl transferase"/>
    <property type="match status" value="1"/>
</dbReference>
<evidence type="ECO:0000256" key="6">
    <source>
        <dbReference type="ARBA" id="ARBA00023146"/>
    </source>
</evidence>
<reference evidence="10 11" key="1">
    <citation type="submission" date="2024-04" db="EMBL/GenBank/DDBJ databases">
        <title>Tritrichomonas musculus Genome.</title>
        <authorList>
            <person name="Alves-Ferreira E."/>
            <person name="Grigg M."/>
            <person name="Lorenzi H."/>
            <person name="Galac M."/>
        </authorList>
    </citation>
    <scope>NUCLEOTIDE SEQUENCE [LARGE SCALE GENOMIC DNA]</scope>
    <source>
        <strain evidence="10 11">EAF2021</strain>
    </source>
</reference>
<evidence type="ECO:0000256" key="3">
    <source>
        <dbReference type="ARBA" id="ARBA00022741"/>
    </source>
</evidence>
<comment type="caution">
    <text evidence="10">The sequence shown here is derived from an EMBL/GenBank/DDBJ whole genome shotgun (WGS) entry which is preliminary data.</text>
</comment>
<proteinExistence type="inferred from homology"/>
<protein>
    <recommendedName>
        <fullName evidence="1">tyrosine--tRNA ligase</fullName>
        <ecNumber evidence="1">6.1.1.1</ecNumber>
    </recommendedName>
    <alternativeName>
        <fullName evidence="7">Tyrosyl-tRNA synthetase</fullName>
    </alternativeName>
</protein>
<keyword evidence="3 9" id="KW-0547">Nucleotide-binding</keyword>
<keyword evidence="11" id="KW-1185">Reference proteome</keyword>
<accession>A0ABR2HW53</accession>
<evidence type="ECO:0000256" key="7">
    <source>
        <dbReference type="ARBA" id="ARBA00033323"/>
    </source>
</evidence>
<keyword evidence="4 9" id="KW-0067">ATP-binding</keyword>
<evidence type="ECO:0000256" key="1">
    <source>
        <dbReference type="ARBA" id="ARBA00013160"/>
    </source>
</evidence>
<dbReference type="InterPro" id="IPR002305">
    <property type="entry name" value="aa-tRNA-synth_Ic"/>
</dbReference>
<dbReference type="InterPro" id="IPR014729">
    <property type="entry name" value="Rossmann-like_a/b/a_fold"/>
</dbReference>
<dbReference type="PANTHER" id="PTHR46264:SF4">
    <property type="entry name" value="TYROSINE--TRNA LIGASE, CYTOPLASMIC"/>
    <property type="match status" value="1"/>
</dbReference>
<evidence type="ECO:0000256" key="8">
    <source>
        <dbReference type="ARBA" id="ARBA00048248"/>
    </source>
</evidence>
<evidence type="ECO:0000313" key="10">
    <source>
        <dbReference type="EMBL" id="KAK8853855.1"/>
    </source>
</evidence>
<gene>
    <name evidence="10" type="ORF">M9Y10_016398</name>
</gene>
<dbReference type="Pfam" id="PF00579">
    <property type="entry name" value="tRNA-synt_1b"/>
    <property type="match status" value="1"/>
</dbReference>
<evidence type="ECO:0000256" key="9">
    <source>
        <dbReference type="RuleBase" id="RU363036"/>
    </source>
</evidence>
<name>A0ABR2HW53_9EUKA</name>
<keyword evidence="5 9" id="KW-0648">Protein biosynthesis</keyword>